<gene>
    <name evidence="1" type="ORF">CEXT_656151</name>
</gene>
<organism evidence="1 2">
    <name type="scientific">Caerostris extrusa</name>
    <name type="common">Bark spider</name>
    <name type="synonym">Caerostris bankana</name>
    <dbReference type="NCBI Taxonomy" id="172846"/>
    <lineage>
        <taxon>Eukaryota</taxon>
        <taxon>Metazoa</taxon>
        <taxon>Ecdysozoa</taxon>
        <taxon>Arthropoda</taxon>
        <taxon>Chelicerata</taxon>
        <taxon>Arachnida</taxon>
        <taxon>Araneae</taxon>
        <taxon>Araneomorphae</taxon>
        <taxon>Entelegynae</taxon>
        <taxon>Araneoidea</taxon>
        <taxon>Araneidae</taxon>
        <taxon>Caerostris</taxon>
    </lineage>
</organism>
<dbReference type="AlphaFoldDB" id="A0AAV4MYY4"/>
<comment type="caution">
    <text evidence="1">The sequence shown here is derived from an EMBL/GenBank/DDBJ whole genome shotgun (WGS) entry which is preliminary data.</text>
</comment>
<evidence type="ECO:0000313" key="2">
    <source>
        <dbReference type="Proteomes" id="UP001054945"/>
    </source>
</evidence>
<reference evidence="1 2" key="1">
    <citation type="submission" date="2021-06" db="EMBL/GenBank/DDBJ databases">
        <title>Caerostris extrusa draft genome.</title>
        <authorList>
            <person name="Kono N."/>
            <person name="Arakawa K."/>
        </authorList>
    </citation>
    <scope>NUCLEOTIDE SEQUENCE [LARGE SCALE GENOMIC DNA]</scope>
</reference>
<name>A0AAV4MYY4_CAEEX</name>
<accession>A0AAV4MYY4</accession>
<proteinExistence type="predicted"/>
<keyword evidence="2" id="KW-1185">Reference proteome</keyword>
<protein>
    <submittedName>
        <fullName evidence="1">Uncharacterized protein</fullName>
    </submittedName>
</protein>
<evidence type="ECO:0000313" key="1">
    <source>
        <dbReference type="EMBL" id="GIX76527.1"/>
    </source>
</evidence>
<dbReference type="Proteomes" id="UP001054945">
    <property type="component" value="Unassembled WGS sequence"/>
</dbReference>
<dbReference type="EMBL" id="BPLR01020259">
    <property type="protein sequence ID" value="GIX76527.1"/>
    <property type="molecule type" value="Genomic_DNA"/>
</dbReference>
<sequence length="71" mass="7578">MRMAALTTVEDEVGLCAGPDHSLAHLRQTAVVLENPKADSVGLNSRRGLNRCNSRPGHLHQSGFKIAGCLV</sequence>